<dbReference type="EMBL" id="GGEC01063431">
    <property type="protein sequence ID" value="MBX43915.1"/>
    <property type="molecule type" value="Transcribed_RNA"/>
</dbReference>
<proteinExistence type="predicted"/>
<sequence>MLGKFLWGKLKDAENCF</sequence>
<evidence type="ECO:0000313" key="1">
    <source>
        <dbReference type="EMBL" id="MBX43915.1"/>
    </source>
</evidence>
<accession>A0A2P2NN81</accession>
<organism evidence="1">
    <name type="scientific">Rhizophora mucronata</name>
    <name type="common">Asiatic mangrove</name>
    <dbReference type="NCBI Taxonomy" id="61149"/>
    <lineage>
        <taxon>Eukaryota</taxon>
        <taxon>Viridiplantae</taxon>
        <taxon>Streptophyta</taxon>
        <taxon>Embryophyta</taxon>
        <taxon>Tracheophyta</taxon>
        <taxon>Spermatophyta</taxon>
        <taxon>Magnoliopsida</taxon>
        <taxon>eudicotyledons</taxon>
        <taxon>Gunneridae</taxon>
        <taxon>Pentapetalae</taxon>
        <taxon>rosids</taxon>
        <taxon>fabids</taxon>
        <taxon>Malpighiales</taxon>
        <taxon>Rhizophoraceae</taxon>
        <taxon>Rhizophora</taxon>
    </lineage>
</organism>
<protein>
    <submittedName>
        <fullName evidence="1">Uncharacterized protein</fullName>
    </submittedName>
</protein>
<name>A0A2P2NN81_RHIMU</name>
<reference evidence="1" key="1">
    <citation type="submission" date="2018-02" db="EMBL/GenBank/DDBJ databases">
        <title>Rhizophora mucronata_Transcriptome.</title>
        <authorList>
            <person name="Meera S.P."/>
            <person name="Sreeshan A."/>
            <person name="Augustine A."/>
        </authorList>
    </citation>
    <scope>NUCLEOTIDE SEQUENCE</scope>
    <source>
        <tissue evidence="1">Leaf</tissue>
    </source>
</reference>
<dbReference type="AlphaFoldDB" id="A0A2P2NN81"/>